<evidence type="ECO:0000256" key="6">
    <source>
        <dbReference type="ARBA" id="ARBA00022679"/>
    </source>
</evidence>
<organism evidence="11 12">
    <name type="scientific">Paramicrobacterium chengjingii</name>
    <dbReference type="NCBI Taxonomy" id="2769067"/>
    <lineage>
        <taxon>Bacteria</taxon>
        <taxon>Bacillati</taxon>
        <taxon>Actinomycetota</taxon>
        <taxon>Actinomycetes</taxon>
        <taxon>Micrococcales</taxon>
        <taxon>Microbacteriaceae</taxon>
        <taxon>Paramicrobacterium</taxon>
    </lineage>
</organism>
<dbReference type="InterPro" id="IPR012772">
    <property type="entry name" value="Ectoine_EctA"/>
</dbReference>
<protein>
    <recommendedName>
        <fullName evidence="5 9">L-2,4-diaminobutyric acid acetyltransferase</fullName>
        <shortName evidence="9">DABA acetyltransferase</shortName>
        <ecNumber evidence="4 9">2.3.1.178</ecNumber>
    </recommendedName>
</protein>
<evidence type="ECO:0000256" key="5">
    <source>
        <dbReference type="ARBA" id="ARBA00017935"/>
    </source>
</evidence>
<comment type="similarity">
    <text evidence="3 9">Belongs to the acetyltransferase family. EctA subfamily.</text>
</comment>
<evidence type="ECO:0000313" key="12">
    <source>
        <dbReference type="Proteomes" id="UP000662814"/>
    </source>
</evidence>
<comment type="pathway">
    <text evidence="2 9">Amine and polyamine biosynthesis; ectoine biosynthesis; L-ectoine from L-aspartate 4-semialdehyde: step 2/3.</text>
</comment>
<evidence type="ECO:0000259" key="10">
    <source>
        <dbReference type="PROSITE" id="PS51186"/>
    </source>
</evidence>
<gene>
    <name evidence="9 11" type="primary">ectA</name>
    <name evidence="11" type="ORF">HCR76_00575</name>
</gene>
<dbReference type="InterPro" id="IPR000182">
    <property type="entry name" value="GNAT_dom"/>
</dbReference>
<feature type="domain" description="N-acetyltransferase" evidence="10">
    <location>
        <begin position="18"/>
        <end position="167"/>
    </location>
</feature>
<evidence type="ECO:0000256" key="2">
    <source>
        <dbReference type="ARBA" id="ARBA00004978"/>
    </source>
</evidence>
<dbReference type="RefSeq" id="WP_166985904.1">
    <property type="nucleotide sequence ID" value="NZ_CP061169.1"/>
</dbReference>
<comment type="function">
    <text evidence="1 9">Catalyzes the acetylation of L-2,4-diaminobutyrate (DABA) to gamma-N-acetyl-alpha,gamma-diaminobutyric acid (ADABA) with acetyl coenzyme A.</text>
</comment>
<name>A0ABX6YIP1_9MICO</name>
<dbReference type="PROSITE" id="PS51186">
    <property type="entry name" value="GNAT"/>
    <property type="match status" value="1"/>
</dbReference>
<evidence type="ECO:0000256" key="4">
    <source>
        <dbReference type="ARBA" id="ARBA00012355"/>
    </source>
</evidence>
<dbReference type="EC" id="2.3.1.178" evidence="4 9"/>
<evidence type="ECO:0000256" key="7">
    <source>
        <dbReference type="ARBA" id="ARBA00023315"/>
    </source>
</evidence>
<evidence type="ECO:0000256" key="9">
    <source>
        <dbReference type="RuleBase" id="RU365045"/>
    </source>
</evidence>
<dbReference type="Gene3D" id="3.40.630.30">
    <property type="match status" value="1"/>
</dbReference>
<evidence type="ECO:0000313" key="11">
    <source>
        <dbReference type="EMBL" id="QPZ38643.1"/>
    </source>
</evidence>
<dbReference type="GO" id="GO:0033816">
    <property type="term" value="F:diaminobutyrate acetyltransferase activity"/>
    <property type="evidence" value="ECO:0007669"/>
    <property type="project" value="UniProtKB-EC"/>
</dbReference>
<keyword evidence="7 9" id="KW-0012">Acyltransferase</keyword>
<keyword evidence="12" id="KW-1185">Reference proteome</keyword>
<accession>A0ABX6YIP1</accession>
<dbReference type="InterPro" id="IPR016181">
    <property type="entry name" value="Acyl_CoA_acyltransferase"/>
</dbReference>
<proteinExistence type="inferred from homology"/>
<comment type="catalytic activity">
    <reaction evidence="8 9">
        <text>L-2,4-diaminobutanoate + acetyl-CoA = (2S)-4-acetamido-2-aminobutanoate + CoA + H(+)</text>
        <dbReference type="Rhea" id="RHEA:16901"/>
        <dbReference type="ChEBI" id="CHEBI:15378"/>
        <dbReference type="ChEBI" id="CHEBI:57287"/>
        <dbReference type="ChEBI" id="CHEBI:57288"/>
        <dbReference type="ChEBI" id="CHEBI:58761"/>
        <dbReference type="ChEBI" id="CHEBI:58929"/>
        <dbReference type="EC" id="2.3.1.178"/>
    </reaction>
</comment>
<dbReference type="NCBIfam" id="TIGR02406">
    <property type="entry name" value="ectoine_EctA"/>
    <property type="match status" value="1"/>
</dbReference>
<evidence type="ECO:0000256" key="3">
    <source>
        <dbReference type="ARBA" id="ARBA00010712"/>
    </source>
</evidence>
<dbReference type="CDD" id="cd04301">
    <property type="entry name" value="NAT_SF"/>
    <property type="match status" value="1"/>
</dbReference>
<dbReference type="Proteomes" id="UP000662814">
    <property type="component" value="Chromosome"/>
</dbReference>
<dbReference type="SUPFAM" id="SSF55729">
    <property type="entry name" value="Acyl-CoA N-acyltransferases (Nat)"/>
    <property type="match status" value="1"/>
</dbReference>
<evidence type="ECO:0000256" key="8">
    <source>
        <dbReference type="ARBA" id="ARBA00048924"/>
    </source>
</evidence>
<keyword evidence="6 9" id="KW-0808">Transferase</keyword>
<evidence type="ECO:0000256" key="1">
    <source>
        <dbReference type="ARBA" id="ARBA00003741"/>
    </source>
</evidence>
<sequence length="197" mass="22101">MSATQAITNVQVESDSTERIVAPGPEHAAEMWRIARDSVTLDLNPSYAYLVYCRDFSNTSRVAVVDGKVVGYIMGHLRPEKPHHLFVWQVAVDESYRGRGLAGRMLDELFGGVAASDDVHTVETTITDDNEASQKLFASFARRWQKAPMTVDPLFEEAHFPDGHDAEKLYEIGPIFFLDDELLAEVEEKRERAESLG</sequence>
<dbReference type="Pfam" id="PF00583">
    <property type="entry name" value="Acetyltransf_1"/>
    <property type="match status" value="1"/>
</dbReference>
<dbReference type="EMBL" id="CP061169">
    <property type="protein sequence ID" value="QPZ38643.1"/>
    <property type="molecule type" value="Genomic_DNA"/>
</dbReference>
<reference evidence="11 12" key="1">
    <citation type="submission" date="2020-12" db="EMBL/GenBank/DDBJ databases">
        <title>Microbacterium sp. HY060.</title>
        <authorList>
            <person name="Zhou J."/>
        </authorList>
    </citation>
    <scope>NUCLEOTIDE SEQUENCE [LARGE SCALE GENOMIC DNA]</scope>
    <source>
        <strain evidence="11 12">HY60</strain>
    </source>
</reference>